<evidence type="ECO:0000256" key="1">
    <source>
        <dbReference type="ARBA" id="ARBA00022729"/>
    </source>
</evidence>
<dbReference type="InterPro" id="IPR002890">
    <property type="entry name" value="MG2"/>
</dbReference>
<protein>
    <submittedName>
        <fullName evidence="6">MG2 domain-containing protein</fullName>
    </submittedName>
</protein>
<dbReference type="STRING" id="51028.A0A0N4VH80"/>
<dbReference type="AlphaFoldDB" id="A0A0N4VH80"/>
<evidence type="ECO:0000313" key="6">
    <source>
        <dbReference type="WBParaSite" id="EVEC_0001018101-mRNA-1"/>
    </source>
</evidence>
<dbReference type="PANTHER" id="PTHR11412">
    <property type="entry name" value="MACROGLOBULIN / COMPLEMENT"/>
    <property type="match status" value="1"/>
</dbReference>
<dbReference type="GO" id="GO:0004866">
    <property type="term" value="F:endopeptidase inhibitor activity"/>
    <property type="evidence" value="ECO:0007669"/>
    <property type="project" value="InterPro"/>
</dbReference>
<keyword evidence="2" id="KW-0882">Thioester bond</keyword>
<reference evidence="6" key="1">
    <citation type="submission" date="2017-02" db="UniProtKB">
        <authorList>
            <consortium name="WormBaseParasite"/>
        </authorList>
    </citation>
    <scope>IDENTIFICATION</scope>
</reference>
<accession>A0A0N4VH80</accession>
<dbReference type="Proteomes" id="UP000274131">
    <property type="component" value="Unassembled WGS sequence"/>
</dbReference>
<evidence type="ECO:0000313" key="5">
    <source>
        <dbReference type="Proteomes" id="UP000274131"/>
    </source>
</evidence>
<keyword evidence="5" id="KW-1185">Reference proteome</keyword>
<organism evidence="6">
    <name type="scientific">Enterobius vermicularis</name>
    <name type="common">Human pinworm</name>
    <dbReference type="NCBI Taxonomy" id="51028"/>
    <lineage>
        <taxon>Eukaryota</taxon>
        <taxon>Metazoa</taxon>
        <taxon>Ecdysozoa</taxon>
        <taxon>Nematoda</taxon>
        <taxon>Chromadorea</taxon>
        <taxon>Rhabditida</taxon>
        <taxon>Spirurina</taxon>
        <taxon>Oxyuridomorpha</taxon>
        <taxon>Oxyuroidea</taxon>
        <taxon>Oxyuridae</taxon>
        <taxon>Enterobius</taxon>
    </lineage>
</organism>
<dbReference type="InterPro" id="IPR050473">
    <property type="entry name" value="A2M/Complement_sys"/>
</dbReference>
<feature type="domain" description="Macroglobulin" evidence="3">
    <location>
        <begin position="54"/>
        <end position="143"/>
    </location>
</feature>
<sequence>MVKELLNYKVGVITCDLDLRDKKLCMKRYQLVVTVDDENVFRTDVFGGSGVGDIHIETDKVKYRAGETVEVRALSMTNERDFYSGDIKFGLKNPDGFTITTKNRTNLERFLPINFTLPQRARVGKWQITAQAEGRLEAQTFSVPFLVADYELPPLSLIMSSAETVLLNVYKLQIYANSAALLSSALSQRPFC</sequence>
<dbReference type="WBParaSite" id="EVEC_0001018101-mRNA-1">
    <property type="protein sequence ID" value="EVEC_0001018101-mRNA-1"/>
    <property type="gene ID" value="EVEC_0001018101"/>
</dbReference>
<evidence type="ECO:0000256" key="2">
    <source>
        <dbReference type="ARBA" id="ARBA00022966"/>
    </source>
</evidence>
<evidence type="ECO:0000259" key="3">
    <source>
        <dbReference type="Pfam" id="PF01835"/>
    </source>
</evidence>
<dbReference type="PANTHER" id="PTHR11412:SF136">
    <property type="entry name" value="CD109 ANTIGEN"/>
    <property type="match status" value="1"/>
</dbReference>
<evidence type="ECO:0000313" key="4">
    <source>
        <dbReference type="EMBL" id="VDD94775.1"/>
    </source>
</evidence>
<reference evidence="4 5" key="2">
    <citation type="submission" date="2018-10" db="EMBL/GenBank/DDBJ databases">
        <authorList>
            <consortium name="Pathogen Informatics"/>
        </authorList>
    </citation>
    <scope>NUCLEOTIDE SEQUENCE [LARGE SCALE GENOMIC DNA]</scope>
</reference>
<keyword evidence="1" id="KW-0732">Signal</keyword>
<name>A0A0N4VH80_ENTVE</name>
<dbReference type="OrthoDB" id="6359008at2759"/>
<dbReference type="Pfam" id="PF01835">
    <property type="entry name" value="MG2"/>
    <property type="match status" value="1"/>
</dbReference>
<dbReference type="EMBL" id="UXUI01010118">
    <property type="protein sequence ID" value="VDD94775.1"/>
    <property type="molecule type" value="Genomic_DNA"/>
</dbReference>
<gene>
    <name evidence="4" type="ORF">EVEC_LOCUS9526</name>
</gene>
<dbReference type="Gene3D" id="2.60.40.1930">
    <property type="match status" value="1"/>
</dbReference>
<proteinExistence type="predicted"/>